<comment type="caution">
    <text evidence="18">The sequence shown here is derived from an EMBL/GenBank/DDBJ whole genome shotgun (WGS) entry which is preliminary data.</text>
</comment>
<sequence length="298" mass="32873">MKDPDSQTESPQEEESLLPIDEHEELVSEGGKQVRRRGIYLLPNLLTLGALFAGFYAVIAGMSGNFNEAGWAILIAGILDGLDGRIARLTNTQSAFGAEFDSLSDMVSFGVAPALIMFSWAFELLGNVGWAASFIYMSCAAMRLARFNVQLGTVDKRFFVGLASPLAAALVTFFPWVAFKYGVQVTPLISYFAAILTVFTGLLMISNYRYYGFKELHFKGTVPYIVFVFAVVLLVLIAQNPHEVLLTMAIIYAASGPLWWLYRRQFKPSQPGAEQNQAGKVTVLTKPGQKSAEKRNKK</sequence>
<dbReference type="NCBIfam" id="TIGR00473">
    <property type="entry name" value="pssA"/>
    <property type="match status" value="1"/>
</dbReference>
<dbReference type="PROSITE" id="PS00379">
    <property type="entry name" value="CDP_ALCOHOL_P_TRANSF"/>
    <property type="match status" value="1"/>
</dbReference>
<feature type="region of interest" description="Disordered" evidence="16">
    <location>
        <begin position="1"/>
        <end position="22"/>
    </location>
</feature>
<reference evidence="18 19" key="1">
    <citation type="submission" date="2019-02" db="EMBL/GenBank/DDBJ databases">
        <title>Prokaryotic population dynamics and viral predation in marine succession experiment using metagenomics: the confinement effect.</title>
        <authorList>
            <person name="Haro-Moreno J.M."/>
            <person name="Rodriguez-Valera F."/>
            <person name="Lopez-Perez M."/>
        </authorList>
    </citation>
    <scope>NUCLEOTIDE SEQUENCE [LARGE SCALE GENOMIC DNA]</scope>
    <source>
        <strain evidence="18">MED-G158</strain>
    </source>
</reference>
<feature type="transmembrane region" description="Helical" evidence="17">
    <location>
        <begin position="39"/>
        <end position="59"/>
    </location>
</feature>
<evidence type="ECO:0000256" key="5">
    <source>
        <dbReference type="ARBA" id="ARBA00017171"/>
    </source>
</evidence>
<dbReference type="GO" id="GO:0003882">
    <property type="term" value="F:CDP-diacylglycerol-serine O-phosphatidyltransferase activity"/>
    <property type="evidence" value="ECO:0007669"/>
    <property type="project" value="UniProtKB-EC"/>
</dbReference>
<evidence type="ECO:0000256" key="3">
    <source>
        <dbReference type="ARBA" id="ARBA00010441"/>
    </source>
</evidence>
<evidence type="ECO:0000256" key="13">
    <source>
        <dbReference type="ARBA" id="ARBA00023264"/>
    </source>
</evidence>
<dbReference type="InterPro" id="IPR043130">
    <property type="entry name" value="CDP-OH_PTrfase_TM_dom"/>
</dbReference>
<feature type="transmembrane region" description="Helical" evidence="17">
    <location>
        <begin position="158"/>
        <end position="177"/>
    </location>
</feature>
<comment type="catalytic activity">
    <reaction evidence="1">
        <text>a CDP-1,2-diacyl-sn-glycerol + L-serine = a 1,2-diacyl-sn-glycero-3-phospho-L-serine + CMP + H(+)</text>
        <dbReference type="Rhea" id="RHEA:16913"/>
        <dbReference type="ChEBI" id="CHEBI:15378"/>
        <dbReference type="ChEBI" id="CHEBI:33384"/>
        <dbReference type="ChEBI" id="CHEBI:57262"/>
        <dbReference type="ChEBI" id="CHEBI:58332"/>
        <dbReference type="ChEBI" id="CHEBI:60377"/>
        <dbReference type="EC" id="2.7.8.8"/>
    </reaction>
</comment>
<feature type="region of interest" description="Disordered" evidence="16">
    <location>
        <begin position="269"/>
        <end position="298"/>
    </location>
</feature>
<evidence type="ECO:0000256" key="8">
    <source>
        <dbReference type="ARBA" id="ARBA00022692"/>
    </source>
</evidence>
<proteinExistence type="inferred from homology"/>
<feature type="transmembrane region" description="Helical" evidence="17">
    <location>
        <begin position="189"/>
        <end position="208"/>
    </location>
</feature>
<organism evidence="18 19">
    <name type="scientific">OM182 bacterium</name>
    <dbReference type="NCBI Taxonomy" id="2510334"/>
    <lineage>
        <taxon>Bacteria</taxon>
        <taxon>Pseudomonadati</taxon>
        <taxon>Pseudomonadota</taxon>
        <taxon>Gammaproteobacteria</taxon>
        <taxon>OMG group</taxon>
        <taxon>OM182 clade</taxon>
    </lineage>
</organism>
<dbReference type="InterPro" id="IPR048254">
    <property type="entry name" value="CDP_ALCOHOL_P_TRANSF_CS"/>
</dbReference>
<dbReference type="Gene3D" id="1.20.120.1760">
    <property type="match status" value="1"/>
</dbReference>
<dbReference type="GO" id="GO:0012505">
    <property type="term" value="C:endomembrane system"/>
    <property type="evidence" value="ECO:0007669"/>
    <property type="project" value="UniProtKB-SubCell"/>
</dbReference>
<keyword evidence="8 17" id="KW-0812">Transmembrane</keyword>
<dbReference type="EC" id="2.7.8.8" evidence="4"/>
<evidence type="ECO:0000256" key="2">
    <source>
        <dbReference type="ARBA" id="ARBA00004127"/>
    </source>
</evidence>
<evidence type="ECO:0000256" key="1">
    <source>
        <dbReference type="ARBA" id="ARBA00000287"/>
    </source>
</evidence>
<dbReference type="Proteomes" id="UP000320404">
    <property type="component" value="Unassembled WGS sequence"/>
</dbReference>
<keyword evidence="7 15" id="KW-0808">Transferase</keyword>
<accession>A0A520S1U2</accession>
<evidence type="ECO:0000256" key="11">
    <source>
        <dbReference type="ARBA" id="ARBA00023136"/>
    </source>
</evidence>
<keyword evidence="10" id="KW-0443">Lipid metabolism</keyword>
<evidence type="ECO:0000256" key="15">
    <source>
        <dbReference type="RuleBase" id="RU003750"/>
    </source>
</evidence>
<dbReference type="GO" id="GO:0016020">
    <property type="term" value="C:membrane"/>
    <property type="evidence" value="ECO:0007669"/>
    <property type="project" value="InterPro"/>
</dbReference>
<comment type="similarity">
    <text evidence="3 15">Belongs to the CDP-alcohol phosphatidyltransferase class-I family.</text>
</comment>
<keyword evidence="11 17" id="KW-0472">Membrane</keyword>
<dbReference type="Pfam" id="PF01066">
    <property type="entry name" value="CDP-OH_P_transf"/>
    <property type="match status" value="1"/>
</dbReference>
<evidence type="ECO:0000256" key="10">
    <source>
        <dbReference type="ARBA" id="ARBA00023098"/>
    </source>
</evidence>
<evidence type="ECO:0000256" key="4">
    <source>
        <dbReference type="ARBA" id="ARBA00013174"/>
    </source>
</evidence>
<dbReference type="PANTHER" id="PTHR14269:SF61">
    <property type="entry name" value="CDP-DIACYLGLYCEROL--SERINE O-PHOSPHATIDYLTRANSFERASE"/>
    <property type="match status" value="1"/>
</dbReference>
<dbReference type="InterPro" id="IPR050324">
    <property type="entry name" value="CDP-alcohol_PTase-I"/>
</dbReference>
<feature type="transmembrane region" description="Helical" evidence="17">
    <location>
        <begin position="220"/>
        <end position="238"/>
    </location>
</feature>
<evidence type="ECO:0000256" key="14">
    <source>
        <dbReference type="ARBA" id="ARBA00032361"/>
    </source>
</evidence>
<keyword evidence="13" id="KW-1208">Phospholipid metabolism</keyword>
<evidence type="ECO:0000256" key="9">
    <source>
        <dbReference type="ARBA" id="ARBA00022989"/>
    </source>
</evidence>
<name>A0A520S1U2_9GAMM</name>
<evidence type="ECO:0000313" key="19">
    <source>
        <dbReference type="Proteomes" id="UP000320404"/>
    </source>
</evidence>
<keyword evidence="6" id="KW-0444">Lipid biosynthesis</keyword>
<evidence type="ECO:0000256" key="16">
    <source>
        <dbReference type="SAM" id="MobiDB-lite"/>
    </source>
</evidence>
<evidence type="ECO:0000256" key="17">
    <source>
        <dbReference type="SAM" id="Phobius"/>
    </source>
</evidence>
<dbReference type="InterPro" id="IPR004533">
    <property type="entry name" value="CDP-diaglyc--ser_O-PTrfase"/>
</dbReference>
<dbReference type="EMBL" id="SHAH01000031">
    <property type="protein sequence ID" value="RZO76437.1"/>
    <property type="molecule type" value="Genomic_DNA"/>
</dbReference>
<comment type="subcellular location">
    <subcellularLocation>
        <location evidence="2">Endomembrane system</location>
        <topology evidence="2">Multi-pass membrane protein</topology>
    </subcellularLocation>
</comment>
<dbReference type="GO" id="GO:0008654">
    <property type="term" value="P:phospholipid biosynthetic process"/>
    <property type="evidence" value="ECO:0007669"/>
    <property type="project" value="UniProtKB-KW"/>
</dbReference>
<dbReference type="InterPro" id="IPR000462">
    <property type="entry name" value="CDP-OH_P_trans"/>
</dbReference>
<dbReference type="AlphaFoldDB" id="A0A520S1U2"/>
<evidence type="ECO:0000313" key="18">
    <source>
        <dbReference type="EMBL" id="RZO76437.1"/>
    </source>
</evidence>
<evidence type="ECO:0000256" key="6">
    <source>
        <dbReference type="ARBA" id="ARBA00022516"/>
    </source>
</evidence>
<keyword evidence="9 17" id="KW-1133">Transmembrane helix</keyword>
<feature type="transmembrane region" description="Helical" evidence="17">
    <location>
        <begin position="244"/>
        <end position="262"/>
    </location>
</feature>
<evidence type="ECO:0000256" key="12">
    <source>
        <dbReference type="ARBA" id="ARBA00023209"/>
    </source>
</evidence>
<keyword evidence="12" id="KW-0594">Phospholipid biosynthesis</keyword>
<evidence type="ECO:0000256" key="7">
    <source>
        <dbReference type="ARBA" id="ARBA00022679"/>
    </source>
</evidence>
<gene>
    <name evidence="18" type="primary">pssA</name>
    <name evidence="18" type="ORF">EVA69_02990</name>
</gene>
<protein>
    <recommendedName>
        <fullName evidence="5">CDP-diacylglycerol--serine O-phosphatidyltransferase</fullName>
        <ecNumber evidence="4">2.7.8.8</ecNumber>
    </recommendedName>
    <alternativeName>
        <fullName evidence="14">Phosphatidylserine synthase</fullName>
    </alternativeName>
</protein>
<dbReference type="PANTHER" id="PTHR14269">
    <property type="entry name" value="CDP-DIACYLGLYCEROL--GLYCEROL-3-PHOSPHATE 3-PHOSPHATIDYLTRANSFERASE-RELATED"/>
    <property type="match status" value="1"/>
</dbReference>